<protein>
    <submittedName>
        <fullName evidence="4">Serine/threonine protein phosphatase</fullName>
    </submittedName>
</protein>
<proteinExistence type="predicted"/>
<accession>A0A372IN60</accession>
<dbReference type="SUPFAM" id="SSF81606">
    <property type="entry name" value="PP2C-like"/>
    <property type="match status" value="1"/>
</dbReference>
<name>A0A372IN60_9BACT</name>
<dbReference type="GO" id="GO:0016791">
    <property type="term" value="F:phosphatase activity"/>
    <property type="evidence" value="ECO:0007669"/>
    <property type="project" value="TreeGrafter"/>
</dbReference>
<feature type="transmembrane region" description="Helical" evidence="2">
    <location>
        <begin position="87"/>
        <end position="103"/>
    </location>
</feature>
<feature type="transmembrane region" description="Helical" evidence="2">
    <location>
        <begin position="115"/>
        <end position="133"/>
    </location>
</feature>
<dbReference type="PANTHER" id="PTHR43156">
    <property type="entry name" value="STAGE II SPORULATION PROTEIN E-RELATED"/>
    <property type="match status" value="1"/>
</dbReference>
<dbReference type="PANTHER" id="PTHR43156:SF2">
    <property type="entry name" value="STAGE II SPORULATION PROTEIN E"/>
    <property type="match status" value="1"/>
</dbReference>
<dbReference type="InterPro" id="IPR052016">
    <property type="entry name" value="Bact_Sigma-Reg"/>
</dbReference>
<feature type="domain" description="PPM-type phosphatase" evidence="3">
    <location>
        <begin position="163"/>
        <end position="385"/>
    </location>
</feature>
<gene>
    <name evidence="4" type="ORF">D0Y96_11335</name>
</gene>
<dbReference type="Gene3D" id="3.60.40.10">
    <property type="entry name" value="PPM-type phosphatase domain"/>
    <property type="match status" value="1"/>
</dbReference>
<keyword evidence="2" id="KW-0472">Membrane</keyword>
<dbReference type="InterPro" id="IPR036457">
    <property type="entry name" value="PPM-type-like_dom_sf"/>
</dbReference>
<keyword evidence="5" id="KW-1185">Reference proteome</keyword>
<dbReference type="EMBL" id="QVQT01000004">
    <property type="protein sequence ID" value="RFU16023.1"/>
    <property type="molecule type" value="Genomic_DNA"/>
</dbReference>
<evidence type="ECO:0000256" key="2">
    <source>
        <dbReference type="SAM" id="Phobius"/>
    </source>
</evidence>
<sequence length="386" mass="42490">MAQVTPGMKKYGFAERAQSVWQRVTEGMQLSELWSQFRTDAQSSYRLYSKEVDSTRAAGMPQTKHFFHVVAQYFWAIVEKLSPARRVLLLVALALVILPGGEWEWTTRAGTAKVFGLDFHFYGGLLLFALLILEVGDRVVMKRDLQIAKEIQAWLLPANPPEIPGLEIAFTTRPANTVAGDYYDVFARPCSSPGGGTFLIAIADVAGKSVPAAMLMATFQASLKTLSATPGSLTELVSRMNQYACSNSQNGRRFTTAFIAEFDPATRRLVYINAGHNDPIVRRQSGLIERLGTGGVPLGIMSDAAYEAGEVTMQPGDWLVAFTDGVVEAENSAQQEYGEQRFLMMLHSGTMLTPAMLLQSVMLDLDRFVGNTPQHDDITCMLLRAS</sequence>
<dbReference type="OrthoDB" id="9763484at2"/>
<dbReference type="AlphaFoldDB" id="A0A372IN60"/>
<keyword evidence="1" id="KW-0378">Hydrolase</keyword>
<evidence type="ECO:0000313" key="5">
    <source>
        <dbReference type="Proteomes" id="UP000264702"/>
    </source>
</evidence>
<organism evidence="4 5">
    <name type="scientific">Paracidobacterium acidisoli</name>
    <dbReference type="NCBI Taxonomy" id="2303751"/>
    <lineage>
        <taxon>Bacteria</taxon>
        <taxon>Pseudomonadati</taxon>
        <taxon>Acidobacteriota</taxon>
        <taxon>Terriglobia</taxon>
        <taxon>Terriglobales</taxon>
        <taxon>Acidobacteriaceae</taxon>
        <taxon>Paracidobacterium</taxon>
    </lineage>
</organism>
<dbReference type="InterPro" id="IPR001932">
    <property type="entry name" value="PPM-type_phosphatase-like_dom"/>
</dbReference>
<keyword evidence="2" id="KW-0812">Transmembrane</keyword>
<evidence type="ECO:0000256" key="1">
    <source>
        <dbReference type="ARBA" id="ARBA00022801"/>
    </source>
</evidence>
<keyword evidence="2" id="KW-1133">Transmembrane helix</keyword>
<reference evidence="4 5" key="1">
    <citation type="submission" date="2018-08" db="EMBL/GenBank/DDBJ databases">
        <title>Acidipila sp. 4G-K13, an acidobacterium isolated from forest soil.</title>
        <authorList>
            <person name="Gao Z.-H."/>
            <person name="Qiu L.-H."/>
        </authorList>
    </citation>
    <scope>NUCLEOTIDE SEQUENCE [LARGE SCALE GENOMIC DNA]</scope>
    <source>
        <strain evidence="4 5">4G-K13</strain>
    </source>
</reference>
<dbReference type="RefSeq" id="WP_117299959.1">
    <property type="nucleotide sequence ID" value="NZ_QVQT02000004.1"/>
</dbReference>
<evidence type="ECO:0000259" key="3">
    <source>
        <dbReference type="SMART" id="SM00331"/>
    </source>
</evidence>
<comment type="caution">
    <text evidence="4">The sequence shown here is derived from an EMBL/GenBank/DDBJ whole genome shotgun (WGS) entry which is preliminary data.</text>
</comment>
<evidence type="ECO:0000313" key="4">
    <source>
        <dbReference type="EMBL" id="RFU16023.1"/>
    </source>
</evidence>
<dbReference type="Pfam" id="PF07228">
    <property type="entry name" value="SpoIIE"/>
    <property type="match status" value="1"/>
</dbReference>
<dbReference type="Proteomes" id="UP000264702">
    <property type="component" value="Unassembled WGS sequence"/>
</dbReference>
<dbReference type="SMART" id="SM00331">
    <property type="entry name" value="PP2C_SIG"/>
    <property type="match status" value="1"/>
</dbReference>